<dbReference type="EMBL" id="BGPR01007425">
    <property type="protein sequence ID" value="GBN26746.1"/>
    <property type="molecule type" value="Genomic_DNA"/>
</dbReference>
<comment type="caution">
    <text evidence="2">The sequence shown here is derived from an EMBL/GenBank/DDBJ whole genome shotgun (WGS) entry which is preliminary data.</text>
</comment>
<proteinExistence type="predicted"/>
<dbReference type="Proteomes" id="UP000499080">
    <property type="component" value="Unassembled WGS sequence"/>
</dbReference>
<evidence type="ECO:0000313" key="2">
    <source>
        <dbReference type="EMBL" id="GBN26746.1"/>
    </source>
</evidence>
<reference evidence="2 3" key="1">
    <citation type="journal article" date="2019" name="Sci. Rep.">
        <title>Orb-weaving spider Araneus ventricosus genome elucidates the spidroin gene catalogue.</title>
        <authorList>
            <person name="Kono N."/>
            <person name="Nakamura H."/>
            <person name="Ohtoshi R."/>
            <person name="Moran D.A.P."/>
            <person name="Shinohara A."/>
            <person name="Yoshida Y."/>
            <person name="Fujiwara M."/>
            <person name="Mori M."/>
            <person name="Tomita M."/>
            <person name="Arakawa K."/>
        </authorList>
    </citation>
    <scope>NUCLEOTIDE SEQUENCE [LARGE SCALE GENOMIC DNA]</scope>
</reference>
<organism evidence="2 3">
    <name type="scientific">Araneus ventricosus</name>
    <name type="common">Orbweaver spider</name>
    <name type="synonym">Epeira ventricosa</name>
    <dbReference type="NCBI Taxonomy" id="182803"/>
    <lineage>
        <taxon>Eukaryota</taxon>
        <taxon>Metazoa</taxon>
        <taxon>Ecdysozoa</taxon>
        <taxon>Arthropoda</taxon>
        <taxon>Chelicerata</taxon>
        <taxon>Arachnida</taxon>
        <taxon>Araneae</taxon>
        <taxon>Araneomorphae</taxon>
        <taxon>Entelegynae</taxon>
        <taxon>Araneoidea</taxon>
        <taxon>Araneidae</taxon>
        <taxon>Araneus</taxon>
    </lineage>
</organism>
<name>A0A4Y2MM76_ARAVE</name>
<dbReference type="AlphaFoldDB" id="A0A4Y2MM76"/>
<sequence length="123" mass="13950">MVPNNMSLDDLRQYFLSLTSFRERKSPVESLSEILIDLGKENQPPDYIELKNSMYDHLLAVEYERAMKLQKKILSASDASRPTFSALSTKSRSPIHTSADESDQDSLHLVKSKKTKKKCGSTL</sequence>
<keyword evidence="3" id="KW-1185">Reference proteome</keyword>
<gene>
    <name evidence="2" type="ORF">AVEN_127520_1</name>
</gene>
<feature type="compositionally biased region" description="Basic residues" evidence="1">
    <location>
        <begin position="110"/>
        <end position="123"/>
    </location>
</feature>
<feature type="compositionally biased region" description="Polar residues" evidence="1">
    <location>
        <begin position="77"/>
        <end position="96"/>
    </location>
</feature>
<evidence type="ECO:0000256" key="1">
    <source>
        <dbReference type="SAM" id="MobiDB-lite"/>
    </source>
</evidence>
<evidence type="ECO:0000313" key="3">
    <source>
        <dbReference type="Proteomes" id="UP000499080"/>
    </source>
</evidence>
<protein>
    <submittedName>
        <fullName evidence="2">Uncharacterized protein</fullName>
    </submittedName>
</protein>
<accession>A0A4Y2MM76</accession>
<feature type="region of interest" description="Disordered" evidence="1">
    <location>
        <begin position="76"/>
        <end position="123"/>
    </location>
</feature>